<feature type="compositionally biased region" description="Polar residues" evidence="7">
    <location>
        <begin position="376"/>
        <end position="395"/>
    </location>
</feature>
<dbReference type="PROSITE" id="PS50809">
    <property type="entry name" value="DM_2"/>
    <property type="match status" value="1"/>
</dbReference>
<evidence type="ECO:0000256" key="5">
    <source>
        <dbReference type="ARBA" id="ARBA00023242"/>
    </source>
</evidence>
<dbReference type="SMART" id="SM00301">
    <property type="entry name" value="DM"/>
    <property type="match status" value="1"/>
</dbReference>
<sequence length="475" mass="52805">MELEIDVESLEEELSDSPGAVVPGQGGDGPPADSDKKEPGPGDQRKLSRTPKCARCRNHGVVSCLKGHKRFCRWRDCQCANCLLVVERQRVMAAQVALRRQQATEDKKGLSGKHNLAERRAAYQRHVRTPSLLAKSILEGYRPAQTDPYLGGNTPLPPPVSDRMRKRRAFADKELESIMMEREYKEREMIEAAQAAAAAFFLPNGMVHAAEYNSCKSNYSTQGMDRPSKEISQHCNFIPSCLDLTMQYSGSDRAVELISSNVSVATTYRQYPLTPRLMVWPKCGAISDALLYQQYLLNAGGAMHTLKPELVWDAKGSPVQDSHLASGGLESPKRQVREMQQAVGEMGGRNNPQRQEMPCEGSAFSPPKRDSPVPTPTQISKENWLQPPHTNTAGNTPIIKTAPGKDAFQEAARTHREHAMKENQIRRHPADRYTNTNNLVASKQIGTKTSPPDSLSFSVESILKRPSPFLTRTYQ</sequence>
<dbReference type="GO" id="GO:0005634">
    <property type="term" value="C:nucleus"/>
    <property type="evidence" value="ECO:0007669"/>
    <property type="project" value="UniProtKB-SubCell"/>
</dbReference>
<dbReference type="InterPro" id="IPR036407">
    <property type="entry name" value="DM_DNA-bd_sf"/>
</dbReference>
<evidence type="ECO:0000256" key="6">
    <source>
        <dbReference type="PROSITE-ProRule" id="PRU00070"/>
    </source>
</evidence>
<evidence type="ECO:0000256" key="1">
    <source>
        <dbReference type="ARBA" id="ARBA00006834"/>
    </source>
</evidence>
<keyword evidence="4 6" id="KW-0238">DNA-binding</keyword>
<dbReference type="FunFam" id="4.10.1040.10:FF:000001">
    <property type="entry name" value="doublesex- and mab-3-related transcription factor 1"/>
    <property type="match status" value="1"/>
</dbReference>
<keyword evidence="5 6" id="KW-0539">Nucleus</keyword>
<dbReference type="GO" id="GO:0000981">
    <property type="term" value="F:DNA-binding transcription factor activity, RNA polymerase II-specific"/>
    <property type="evidence" value="ECO:0007669"/>
    <property type="project" value="TreeGrafter"/>
</dbReference>
<dbReference type="EMBL" id="FJ261920">
    <property type="protein sequence ID" value="ACI43914.1"/>
    <property type="molecule type" value="Genomic_DNA"/>
</dbReference>
<feature type="region of interest" description="Disordered" evidence="7">
    <location>
        <begin position="1"/>
        <end position="50"/>
    </location>
</feature>
<dbReference type="PROSITE" id="PS40000">
    <property type="entry name" value="DM_1"/>
    <property type="match status" value="1"/>
</dbReference>
<evidence type="ECO:0000313" key="9">
    <source>
        <dbReference type="EMBL" id="ACI43914.1"/>
    </source>
</evidence>
<dbReference type="OMA" id="PRLMVWP"/>
<dbReference type="GeneID" id="103178097"/>
<dbReference type="Ensembl" id="ENSCMIT00000020705.1">
    <property type="protein sequence ID" value="ENSCMIP00000020333.1"/>
    <property type="gene ID" value="ENSCMIG00000009380.1"/>
</dbReference>
<comment type="subcellular location">
    <subcellularLocation>
        <location evidence="6">Nucleus</location>
    </subcellularLocation>
</comment>
<evidence type="ECO:0000256" key="4">
    <source>
        <dbReference type="ARBA" id="ARBA00023125"/>
    </source>
</evidence>
<dbReference type="Pfam" id="PF00751">
    <property type="entry name" value="DM"/>
    <property type="match status" value="1"/>
</dbReference>
<evidence type="ECO:0000259" key="8">
    <source>
        <dbReference type="PROSITE" id="PS50809"/>
    </source>
</evidence>
<proteinExistence type="inferred from homology"/>
<feature type="domain" description="DM" evidence="8">
    <location>
        <begin position="53"/>
        <end position="100"/>
    </location>
</feature>
<evidence type="ECO:0000313" key="11">
    <source>
        <dbReference type="Proteomes" id="UP000314986"/>
    </source>
</evidence>
<dbReference type="Gene3D" id="4.10.1040.10">
    <property type="entry name" value="DM DNA-binding domain"/>
    <property type="match status" value="1"/>
</dbReference>
<dbReference type="GO" id="GO:0000978">
    <property type="term" value="F:RNA polymerase II cis-regulatory region sequence-specific DNA binding"/>
    <property type="evidence" value="ECO:0007669"/>
    <property type="project" value="TreeGrafter"/>
</dbReference>
<name>G2XKX2_CALMI</name>
<protein>
    <submittedName>
        <fullName evidence="9">Dmrt2</fullName>
    </submittedName>
    <submittedName>
        <fullName evidence="10">Doublesex and mab-3 related transcription factor 2a</fullName>
    </submittedName>
</protein>
<dbReference type="AlphaFoldDB" id="G2XKX2"/>
<dbReference type="STRING" id="7868.ENSCMIP00000020333"/>
<accession>G2XKX2</accession>
<keyword evidence="2 6" id="KW-0479">Metal-binding</keyword>
<comment type="similarity">
    <text evidence="1">Belongs to the DMRT family.</text>
</comment>
<reference evidence="10" key="5">
    <citation type="submission" date="2025-05" db="UniProtKB">
        <authorList>
            <consortium name="Ensembl"/>
        </authorList>
    </citation>
    <scope>IDENTIFICATION</scope>
</reference>
<dbReference type="Proteomes" id="UP000314986">
    <property type="component" value="Unassembled WGS sequence"/>
</dbReference>
<evidence type="ECO:0000256" key="7">
    <source>
        <dbReference type="SAM" id="MobiDB-lite"/>
    </source>
</evidence>
<dbReference type="SUPFAM" id="SSF82927">
    <property type="entry name" value="Cysteine-rich DNA binding domain, (DM domain)"/>
    <property type="match status" value="1"/>
</dbReference>
<dbReference type="KEGG" id="cmk:103178097"/>
<dbReference type="GO" id="GO:0046872">
    <property type="term" value="F:metal ion binding"/>
    <property type="evidence" value="ECO:0007669"/>
    <property type="project" value="UniProtKB-KW"/>
</dbReference>
<dbReference type="CTD" id="30129"/>
<reference evidence="11" key="1">
    <citation type="journal article" date="2006" name="Science">
        <title>Ancient noncoding elements conserved in the human genome.</title>
        <authorList>
            <person name="Venkatesh B."/>
            <person name="Kirkness E.F."/>
            <person name="Loh Y.H."/>
            <person name="Halpern A.L."/>
            <person name="Lee A.P."/>
            <person name="Johnson J."/>
            <person name="Dandona N."/>
            <person name="Viswanathan L.D."/>
            <person name="Tay A."/>
            <person name="Venter J.C."/>
            <person name="Strausberg R.L."/>
            <person name="Brenner S."/>
        </authorList>
    </citation>
    <scope>NUCLEOTIDE SEQUENCE [LARGE SCALE GENOMIC DNA]</scope>
</reference>
<evidence type="ECO:0000256" key="2">
    <source>
        <dbReference type="ARBA" id="ARBA00022723"/>
    </source>
</evidence>
<dbReference type="GeneTree" id="ENSGT00940000156282"/>
<evidence type="ECO:0000256" key="3">
    <source>
        <dbReference type="ARBA" id="ARBA00022833"/>
    </source>
</evidence>
<feature type="compositionally biased region" description="Basic and acidic residues" evidence="7">
    <location>
        <begin position="33"/>
        <end position="46"/>
    </location>
</feature>
<reference evidence="9" key="3">
    <citation type="submission" date="2008-09" db="EMBL/GenBank/DDBJ databases">
        <title>Comparative analysis of elephant shark Dmrt genes reveals retention of ancient homologues that are lost in teleost fishes and tetrapods.</title>
        <authorList>
            <person name="Hoft S."/>
            <person name="Byrappa V."/>
            <person name="Gunasekera R.M."/>
            <person name="Carter C.G."/>
            <person name="Brenner S."/>
            <person name="Patil J.G."/>
        </authorList>
    </citation>
    <scope>NUCLEOTIDE SEQUENCE</scope>
</reference>
<dbReference type="PANTHER" id="PTHR12322:SF122">
    <property type="entry name" value="DOUBLESEX- AND MAB-3-RELATED TRANSCRIPTION FACTOR 2"/>
    <property type="match status" value="1"/>
</dbReference>
<dbReference type="OrthoDB" id="9420343at2759"/>
<dbReference type="PANTHER" id="PTHR12322">
    <property type="entry name" value="DOUBLESEX AND MAB-3 RELATED TRANSCRIPTION FACTOR DMRT"/>
    <property type="match status" value="1"/>
</dbReference>
<reference evidence="11" key="2">
    <citation type="journal article" date="2007" name="PLoS Biol.">
        <title>Survey sequencing and comparative analysis of the elephant shark (Callorhinchus milii) genome.</title>
        <authorList>
            <person name="Venkatesh B."/>
            <person name="Kirkness E.F."/>
            <person name="Loh Y.H."/>
            <person name="Halpern A.L."/>
            <person name="Lee A.P."/>
            <person name="Johnson J."/>
            <person name="Dandona N."/>
            <person name="Viswanathan L.D."/>
            <person name="Tay A."/>
            <person name="Venter J.C."/>
            <person name="Strausberg R.L."/>
            <person name="Brenner S."/>
        </authorList>
    </citation>
    <scope>NUCLEOTIDE SEQUENCE [LARGE SCALE GENOMIC DNA]</scope>
</reference>
<feature type="DNA-binding region" description="DM" evidence="6">
    <location>
        <begin position="53"/>
        <end position="100"/>
    </location>
</feature>
<reference evidence="11" key="4">
    <citation type="journal article" date="2014" name="Nature">
        <title>Elephant shark genome provides unique insights into gnathostome evolution.</title>
        <authorList>
            <consortium name="International Elephant Shark Genome Sequencing Consortium"/>
            <person name="Venkatesh B."/>
            <person name="Lee A.P."/>
            <person name="Ravi V."/>
            <person name="Maurya A.K."/>
            <person name="Lian M.M."/>
            <person name="Swann J.B."/>
            <person name="Ohta Y."/>
            <person name="Flajnik M.F."/>
            <person name="Sutoh Y."/>
            <person name="Kasahara M."/>
            <person name="Hoon S."/>
            <person name="Gangu V."/>
            <person name="Roy S.W."/>
            <person name="Irimia M."/>
            <person name="Korzh V."/>
            <person name="Kondrychyn I."/>
            <person name="Lim Z.W."/>
            <person name="Tay B.H."/>
            <person name="Tohari S."/>
            <person name="Kong K.W."/>
            <person name="Ho S."/>
            <person name="Lorente-Galdos B."/>
            <person name="Quilez J."/>
            <person name="Marques-Bonet T."/>
            <person name="Raney B.J."/>
            <person name="Ingham P.W."/>
            <person name="Tay A."/>
            <person name="Hillier L.W."/>
            <person name="Minx P."/>
            <person name="Boehm T."/>
            <person name="Wilson R.K."/>
            <person name="Brenner S."/>
            <person name="Warren W.C."/>
        </authorList>
    </citation>
    <scope>NUCLEOTIDE SEQUENCE [LARGE SCALE GENOMIC DNA]</scope>
</reference>
<organism evidence="9">
    <name type="scientific">Callorhinchus milii</name>
    <name type="common">Ghost shark</name>
    <dbReference type="NCBI Taxonomy" id="7868"/>
    <lineage>
        <taxon>Eukaryota</taxon>
        <taxon>Metazoa</taxon>
        <taxon>Chordata</taxon>
        <taxon>Craniata</taxon>
        <taxon>Vertebrata</taxon>
        <taxon>Chondrichthyes</taxon>
        <taxon>Holocephali</taxon>
        <taxon>Chimaeriformes</taxon>
        <taxon>Callorhinchidae</taxon>
        <taxon>Callorhinchus</taxon>
    </lineage>
</organism>
<evidence type="ECO:0000313" key="10">
    <source>
        <dbReference type="Ensembl" id="ENSCMIP00000020333.1"/>
    </source>
</evidence>
<dbReference type="InterPro" id="IPR026607">
    <property type="entry name" value="DMRT"/>
</dbReference>
<dbReference type="InterPro" id="IPR001275">
    <property type="entry name" value="DM_DNA-bd"/>
</dbReference>
<keyword evidence="3 6" id="KW-0862">Zinc</keyword>
<dbReference type="GO" id="GO:0007548">
    <property type="term" value="P:sex differentiation"/>
    <property type="evidence" value="ECO:0007669"/>
    <property type="project" value="TreeGrafter"/>
</dbReference>
<keyword evidence="11" id="KW-1185">Reference proteome</keyword>
<feature type="compositionally biased region" description="Acidic residues" evidence="7">
    <location>
        <begin position="1"/>
        <end position="15"/>
    </location>
</feature>
<dbReference type="RefSeq" id="XP_007890812.1">
    <property type="nucleotide sequence ID" value="XM_007892621.2"/>
</dbReference>
<gene>
    <name evidence="10" type="primary">dmrt2a</name>
</gene>
<feature type="region of interest" description="Disordered" evidence="7">
    <location>
        <begin position="344"/>
        <end position="401"/>
    </location>
</feature>